<evidence type="ECO:0000256" key="9">
    <source>
        <dbReference type="ARBA" id="ARBA00023134"/>
    </source>
</evidence>
<keyword evidence="4" id="KW-0813">Transport</keyword>
<keyword evidence="8" id="KW-0653">Protein transport</keyword>
<comment type="subcellular location">
    <subcellularLocation>
        <location evidence="1">Cell membrane</location>
        <topology evidence="1">Peripheral membrane protein</topology>
        <orientation evidence="1">Cytoplasmic side</orientation>
    </subcellularLocation>
</comment>
<dbReference type="SMART" id="SM00962">
    <property type="entry name" value="SRP54"/>
    <property type="match status" value="1"/>
</dbReference>
<proteinExistence type="inferred from homology"/>
<evidence type="ECO:0000256" key="1">
    <source>
        <dbReference type="ARBA" id="ARBA00004413"/>
    </source>
</evidence>
<comment type="similarity">
    <text evidence="2">Belongs to the GTP-binding SRP family.</text>
</comment>
<dbReference type="Gene3D" id="1.20.120.1380">
    <property type="entry name" value="Flagellar FlhF biosynthesis protein, N domain"/>
    <property type="match status" value="1"/>
</dbReference>
<evidence type="ECO:0000256" key="11">
    <source>
        <dbReference type="ARBA" id="ARBA00023225"/>
    </source>
</evidence>
<keyword evidence="17" id="KW-0966">Cell projection</keyword>
<protein>
    <recommendedName>
        <fullName evidence="3 13">Flagellar biosynthesis protein FlhF</fullName>
    </recommendedName>
</protein>
<dbReference type="InterPro" id="IPR000897">
    <property type="entry name" value="SRP54_GTPase_dom"/>
</dbReference>
<keyword evidence="9" id="KW-0342">GTP-binding</keyword>
<dbReference type="SUPFAM" id="SSF52540">
    <property type="entry name" value="P-loop containing nucleoside triphosphate hydrolases"/>
    <property type="match status" value="1"/>
</dbReference>
<evidence type="ECO:0000256" key="10">
    <source>
        <dbReference type="ARBA" id="ARBA00023136"/>
    </source>
</evidence>
<feature type="domain" description="SRP54-type proteins GTP-binding" evidence="16">
    <location>
        <begin position="209"/>
        <end position="407"/>
    </location>
</feature>
<evidence type="ECO:0000313" key="17">
    <source>
        <dbReference type="EMBL" id="MCG6656200.1"/>
    </source>
</evidence>
<keyword evidence="11" id="KW-1006">Bacterial flagellum protein export</keyword>
<sequence length="768" mass="83982">MSVMRFVAANSRDAMRQVREALGDDALILANRRIDEGVEILAMVESAVDAAAAESRPGRQAPVATPAAPPAPTRPQPERPEPARPEPARPQPARPQPAPYGTEPTPAAAPGGFESMSAQLLEEMRDMRSLLAREQAKREPDAGGRREQLQRVLLEAGFRLDLAQEVVAALPEELAGPGSVDEPTMAWLHRQLLMRLQGPDDEAAFMDRTGIVALIGPTGVGKTTTTAKLAARYVRRHGTRPVALVTTDSFRIGAHEQLRIYARLLDVPMYALNADQPVSDLLTRMQGKSWVIIDTVGMSQRDQRVIEQVAHLRGGASPVRLVLALNAASQAETLEEVVVRYRQAAQAAGAELTDCVITKQDEAGRLGPVLGIIMRHGLRLLFVSHGQRVPEDMSVADPDALIRQALESRVPTTDTPPGPASEPVGRSRSLLGQGRRLATLLQSLRQRLDGFREFEAVWDLLGLPPSVQQTRLETLLAAYPAHGQALGMLWGDRRRVKGERWSMPDLALNPDGHWLALPLLQHRQVAGQQARLEDVFYRLGVSVHLLVGLPDAEASRWLEQRQLTWSSLVRGSQRVDHAGERQTLSALAELAEPLDEVGCRFRGGAARLALSTLPVALTPKGNRRDAELMPVQAWFGSLRDAESGRSLASRYWVTPGRLGQEPAPLLLSQLQGDALAPLTRRAWQQLDPRELGELRPDARLLMAGGLAAVAAHLDLADDDAAMDLRAELLGLSGGRRRRRDVALLEALVQLFLVRDAIRHLGLGERETE</sequence>
<evidence type="ECO:0000259" key="15">
    <source>
        <dbReference type="SMART" id="SM00382"/>
    </source>
</evidence>
<evidence type="ECO:0000256" key="5">
    <source>
        <dbReference type="ARBA" id="ARBA00022475"/>
    </source>
</evidence>
<dbReference type="SMART" id="SM00382">
    <property type="entry name" value="AAA"/>
    <property type="match status" value="1"/>
</dbReference>
<feature type="compositionally biased region" description="Basic and acidic residues" evidence="14">
    <location>
        <begin position="76"/>
        <end position="87"/>
    </location>
</feature>
<feature type="compositionally biased region" description="Low complexity" evidence="14">
    <location>
        <begin position="52"/>
        <end position="66"/>
    </location>
</feature>
<dbReference type="PANTHER" id="PTHR43134">
    <property type="entry name" value="SIGNAL RECOGNITION PARTICLE RECEPTOR SUBUNIT ALPHA"/>
    <property type="match status" value="1"/>
</dbReference>
<dbReference type="CDD" id="cd17873">
    <property type="entry name" value="FlhF"/>
    <property type="match status" value="1"/>
</dbReference>
<dbReference type="Gene3D" id="3.40.50.300">
    <property type="entry name" value="P-loop containing nucleotide triphosphate hydrolases"/>
    <property type="match status" value="1"/>
</dbReference>
<keyword evidence="6" id="KW-0547">Nucleotide-binding</keyword>
<keyword evidence="5" id="KW-1003">Cell membrane</keyword>
<dbReference type="EMBL" id="JABFUC010000001">
    <property type="protein sequence ID" value="MCG6656200.1"/>
    <property type="molecule type" value="Genomic_DNA"/>
</dbReference>
<dbReference type="InterPro" id="IPR020006">
    <property type="entry name" value="FlhF"/>
</dbReference>
<dbReference type="NCBIfam" id="TIGR03499">
    <property type="entry name" value="FlhF"/>
    <property type="match status" value="1"/>
</dbReference>
<feature type="domain" description="AAA+ ATPase" evidence="15">
    <location>
        <begin position="208"/>
        <end position="417"/>
    </location>
</feature>
<dbReference type="InterPro" id="IPR047040">
    <property type="entry name" value="FlhF__GTPase_dom"/>
</dbReference>
<dbReference type="Pfam" id="PF00448">
    <property type="entry name" value="SRP54"/>
    <property type="match status" value="1"/>
</dbReference>
<gene>
    <name evidence="17" type="primary">flhF</name>
    <name evidence="17" type="ORF">HOP52_00185</name>
</gene>
<evidence type="ECO:0000256" key="4">
    <source>
        <dbReference type="ARBA" id="ARBA00022448"/>
    </source>
</evidence>
<evidence type="ECO:0000256" key="7">
    <source>
        <dbReference type="ARBA" id="ARBA00022795"/>
    </source>
</evidence>
<dbReference type="PANTHER" id="PTHR43134:SF3">
    <property type="entry name" value="FLAGELLAR BIOSYNTHESIS PROTEIN FLHF"/>
    <property type="match status" value="1"/>
</dbReference>
<evidence type="ECO:0000256" key="13">
    <source>
        <dbReference type="NCBIfam" id="TIGR03499"/>
    </source>
</evidence>
<evidence type="ECO:0000256" key="3">
    <source>
        <dbReference type="ARBA" id="ARBA00014919"/>
    </source>
</evidence>
<keyword evidence="17" id="KW-0969">Cilium</keyword>
<feature type="region of interest" description="Disordered" evidence="14">
    <location>
        <begin position="52"/>
        <end position="112"/>
    </location>
</feature>
<dbReference type="InterPro" id="IPR003593">
    <property type="entry name" value="AAA+_ATPase"/>
</dbReference>
<evidence type="ECO:0000256" key="2">
    <source>
        <dbReference type="ARBA" id="ARBA00008531"/>
    </source>
</evidence>
<evidence type="ECO:0000256" key="14">
    <source>
        <dbReference type="SAM" id="MobiDB-lite"/>
    </source>
</evidence>
<keyword evidence="7" id="KW-1005">Bacterial flagellum biogenesis</keyword>
<keyword evidence="17" id="KW-0282">Flagellum</keyword>
<organism evidence="17 18">
    <name type="scientific">Billgrantia campisalis</name>
    <dbReference type="NCBI Taxonomy" id="74661"/>
    <lineage>
        <taxon>Bacteria</taxon>
        <taxon>Pseudomonadati</taxon>
        <taxon>Pseudomonadota</taxon>
        <taxon>Gammaproteobacteria</taxon>
        <taxon>Oceanospirillales</taxon>
        <taxon>Halomonadaceae</taxon>
        <taxon>Billgrantia</taxon>
    </lineage>
</organism>
<evidence type="ECO:0000256" key="8">
    <source>
        <dbReference type="ARBA" id="ARBA00022927"/>
    </source>
</evidence>
<comment type="caution">
    <text evidence="17">The sequence shown here is derived from an EMBL/GenBank/DDBJ whole genome shotgun (WGS) entry which is preliminary data.</text>
</comment>
<feature type="compositionally biased region" description="Pro residues" evidence="14">
    <location>
        <begin position="88"/>
        <end position="98"/>
    </location>
</feature>
<keyword evidence="10" id="KW-0472">Membrane</keyword>
<name>A0ABS9P345_9GAMM</name>
<comment type="function">
    <text evidence="12">Necessary for flagellar biosynthesis. May be involved in translocation of the flagellum.</text>
</comment>
<evidence type="ECO:0000256" key="6">
    <source>
        <dbReference type="ARBA" id="ARBA00022741"/>
    </source>
</evidence>
<keyword evidence="18" id="KW-1185">Reference proteome</keyword>
<evidence type="ECO:0000259" key="16">
    <source>
        <dbReference type="SMART" id="SM00962"/>
    </source>
</evidence>
<evidence type="ECO:0000313" key="18">
    <source>
        <dbReference type="Proteomes" id="UP000814385"/>
    </source>
</evidence>
<dbReference type="InterPro" id="IPR027417">
    <property type="entry name" value="P-loop_NTPase"/>
</dbReference>
<feature type="region of interest" description="Disordered" evidence="14">
    <location>
        <begin position="407"/>
        <end position="428"/>
    </location>
</feature>
<reference evidence="17 18" key="1">
    <citation type="submission" date="2020-05" db="EMBL/GenBank/DDBJ databases">
        <title>Comparative genomic analysis of denitrifying bacteria from Halomonas genus.</title>
        <authorList>
            <person name="Wang L."/>
            <person name="Shao Z."/>
        </authorList>
    </citation>
    <scope>NUCLEOTIDE SEQUENCE [LARGE SCALE GENOMIC DNA]</scope>
    <source>
        <strain evidence="17 18">A4</strain>
    </source>
</reference>
<accession>A0ABS9P345</accession>
<dbReference type="Proteomes" id="UP000814385">
    <property type="component" value="Unassembled WGS sequence"/>
</dbReference>
<evidence type="ECO:0000256" key="12">
    <source>
        <dbReference type="ARBA" id="ARBA00025337"/>
    </source>
</evidence>